<feature type="transmembrane region" description="Helical" evidence="9">
    <location>
        <begin position="154"/>
        <end position="174"/>
    </location>
</feature>
<dbReference type="GO" id="GO:0022857">
    <property type="term" value="F:transmembrane transporter activity"/>
    <property type="evidence" value="ECO:0007669"/>
    <property type="project" value="InterPro"/>
</dbReference>
<evidence type="ECO:0000313" key="11">
    <source>
        <dbReference type="EMBL" id="QKX59663.1"/>
    </source>
</evidence>
<keyword evidence="4 7" id="KW-0479">Metal-binding</keyword>
<feature type="binding site" description="axial binding residue" evidence="7">
    <location>
        <position position="585"/>
    </location>
    <ligand>
        <name>heme</name>
        <dbReference type="ChEBI" id="CHEBI:30413"/>
    </ligand>
    <ligandPart>
        <name>Fe</name>
        <dbReference type="ChEBI" id="CHEBI:18248"/>
    </ligandPart>
</feature>
<dbReference type="InterPro" id="IPR020846">
    <property type="entry name" value="MFS_dom"/>
</dbReference>
<evidence type="ECO:0000256" key="2">
    <source>
        <dbReference type="ARBA" id="ARBA00004141"/>
    </source>
</evidence>
<dbReference type="SUPFAM" id="SSF48264">
    <property type="entry name" value="Cytochrome P450"/>
    <property type="match status" value="1"/>
</dbReference>
<keyword evidence="9" id="KW-0812">Transmembrane</keyword>
<feature type="transmembrane region" description="Helical" evidence="9">
    <location>
        <begin position="1054"/>
        <end position="1076"/>
    </location>
</feature>
<keyword evidence="12" id="KW-1185">Reference proteome</keyword>
<evidence type="ECO:0000256" key="6">
    <source>
        <dbReference type="ARBA" id="ARBA00023004"/>
    </source>
</evidence>
<feature type="compositionally biased region" description="Polar residues" evidence="8">
    <location>
        <begin position="652"/>
        <end position="679"/>
    </location>
</feature>
<feature type="transmembrane region" description="Helical" evidence="9">
    <location>
        <begin position="993"/>
        <end position="1011"/>
    </location>
</feature>
<feature type="region of interest" description="Disordered" evidence="8">
    <location>
        <begin position="622"/>
        <end position="723"/>
    </location>
</feature>
<dbReference type="InterPro" id="IPR050121">
    <property type="entry name" value="Cytochrome_P450_monoxygenase"/>
</dbReference>
<dbReference type="AlphaFoldDB" id="A0A7H8R446"/>
<evidence type="ECO:0000259" key="10">
    <source>
        <dbReference type="PROSITE" id="PS50850"/>
    </source>
</evidence>
<organism evidence="11 12">
    <name type="scientific">Talaromyces rugulosus</name>
    <name type="common">Penicillium rugulosum</name>
    <dbReference type="NCBI Taxonomy" id="121627"/>
    <lineage>
        <taxon>Eukaryota</taxon>
        <taxon>Fungi</taxon>
        <taxon>Dikarya</taxon>
        <taxon>Ascomycota</taxon>
        <taxon>Pezizomycotina</taxon>
        <taxon>Eurotiomycetes</taxon>
        <taxon>Eurotiomycetidae</taxon>
        <taxon>Eurotiales</taxon>
        <taxon>Trichocomaceae</taxon>
        <taxon>Talaromyces</taxon>
        <taxon>Talaromyces sect. Islandici</taxon>
    </lineage>
</organism>
<dbReference type="GO" id="GO:0020037">
    <property type="term" value="F:heme binding"/>
    <property type="evidence" value="ECO:0007669"/>
    <property type="project" value="InterPro"/>
</dbReference>
<dbReference type="GeneID" id="55994296"/>
<dbReference type="GO" id="GO:0005506">
    <property type="term" value="F:iron ion binding"/>
    <property type="evidence" value="ECO:0007669"/>
    <property type="project" value="InterPro"/>
</dbReference>
<feature type="transmembrane region" description="Helical" evidence="9">
    <location>
        <begin position="884"/>
        <end position="904"/>
    </location>
</feature>
<feature type="transmembrane region" description="Helical" evidence="9">
    <location>
        <begin position="1082"/>
        <end position="1106"/>
    </location>
</feature>
<keyword evidence="9" id="KW-1133">Transmembrane helix</keyword>
<dbReference type="SUPFAM" id="SSF103473">
    <property type="entry name" value="MFS general substrate transporter"/>
    <property type="match status" value="1"/>
</dbReference>
<evidence type="ECO:0000256" key="5">
    <source>
        <dbReference type="ARBA" id="ARBA00023002"/>
    </source>
</evidence>
<dbReference type="KEGG" id="trg:TRUGW13939_06803"/>
<evidence type="ECO:0000313" key="12">
    <source>
        <dbReference type="Proteomes" id="UP000509510"/>
    </source>
</evidence>
<dbReference type="PROSITE" id="PS50850">
    <property type="entry name" value="MFS"/>
    <property type="match status" value="1"/>
</dbReference>
<feature type="transmembrane region" description="Helical" evidence="9">
    <location>
        <begin position="766"/>
        <end position="785"/>
    </location>
</feature>
<feature type="transmembrane region" description="Helical" evidence="9">
    <location>
        <begin position="792"/>
        <end position="811"/>
    </location>
</feature>
<dbReference type="PRINTS" id="PR00463">
    <property type="entry name" value="EP450I"/>
</dbReference>
<name>A0A7H8R446_TALRU</name>
<dbReference type="InterPro" id="IPR011008">
    <property type="entry name" value="Dimeric_a/b-barrel"/>
</dbReference>
<dbReference type="SUPFAM" id="SSF54909">
    <property type="entry name" value="Dimeric alpha+beta barrel"/>
    <property type="match status" value="1"/>
</dbReference>
<dbReference type="Pfam" id="PF07690">
    <property type="entry name" value="MFS_1"/>
    <property type="match status" value="1"/>
</dbReference>
<keyword evidence="6 7" id="KW-0408">Iron</keyword>
<dbReference type="PRINTS" id="PR00385">
    <property type="entry name" value="P450"/>
</dbReference>
<dbReference type="InterPro" id="IPR017972">
    <property type="entry name" value="Cyt_P450_CS"/>
</dbReference>
<dbReference type="InterPro" id="IPR036396">
    <property type="entry name" value="Cyt_P450_sf"/>
</dbReference>
<evidence type="ECO:0000256" key="4">
    <source>
        <dbReference type="ARBA" id="ARBA00022723"/>
    </source>
</evidence>
<feature type="transmembrane region" description="Helical" evidence="9">
    <location>
        <begin position="854"/>
        <end position="872"/>
    </location>
</feature>
<feature type="domain" description="Major facilitator superfamily (MFS) profile" evidence="10">
    <location>
        <begin position="725"/>
        <end position="1106"/>
    </location>
</feature>
<comment type="cofactor">
    <cofactor evidence="1 7">
        <name>heme</name>
        <dbReference type="ChEBI" id="CHEBI:30413"/>
    </cofactor>
</comment>
<dbReference type="InterPro" id="IPR002401">
    <property type="entry name" value="Cyt_P450_E_grp-I"/>
</dbReference>
<dbReference type="CDD" id="cd11060">
    <property type="entry name" value="CYP57A1-like"/>
    <property type="match status" value="1"/>
</dbReference>
<dbReference type="PANTHER" id="PTHR24305:SF232">
    <property type="entry name" value="P450, PUTATIVE (EUROFUNG)-RELATED"/>
    <property type="match status" value="1"/>
</dbReference>
<dbReference type="Gene3D" id="1.10.630.10">
    <property type="entry name" value="Cytochrome P450"/>
    <property type="match status" value="1"/>
</dbReference>
<evidence type="ECO:0000256" key="8">
    <source>
        <dbReference type="SAM" id="MobiDB-lite"/>
    </source>
</evidence>
<evidence type="ECO:0000256" key="1">
    <source>
        <dbReference type="ARBA" id="ARBA00001971"/>
    </source>
</evidence>
<dbReference type="Pfam" id="PF00067">
    <property type="entry name" value="p450"/>
    <property type="match status" value="1"/>
</dbReference>
<dbReference type="EMBL" id="CP055901">
    <property type="protein sequence ID" value="QKX59663.1"/>
    <property type="molecule type" value="Genomic_DNA"/>
</dbReference>
<feature type="transmembrane region" description="Helical" evidence="9">
    <location>
        <begin position="925"/>
        <end position="942"/>
    </location>
</feature>
<proteinExistence type="inferred from homology"/>
<sequence>MAPAEAPKFEYLCIILDKPGTNAKRMEYRSIHIQGLRPLMESQTLISGGLFPLPFPTSTIMKIIDARSNHKYCLLTTLWLGTMFNTHPTDSETPPFKGSMVVIQATSAQEAREIVGRDIYAQNGVWDFENAQIFPPAMALGLIQNLLNFSNQDVIPFTWIIGLALIVIFSLAYVRDPFKGIPGPFLARWTAWWNVYYSRKGNMHRNMMAMHKKYGTLVRTGPNEVSTSNPEAFNIIYGAGTGFRKSDWYSVWQGTRKWDLFGERNTEIHRNQRRLVANTYSLSNMKKLEPYVDSAIGVFITKMAEMSGQQVDISYWTHLFGFDVIGEVTFSKRFGFMESGKDDGAFAIIENSLRSAAWSGYVPWLYWLNARLTPVIGNHLAVTARQGSLLKMAATAIAERKERGSSHADVLAQFFDIQKEKPIFDDISLTSQVSSNIFAGSDSTAISLSAMLLYLLKNPEKKKILLAEIEAMAQKKNVKQCGIFSLEMANDMPYLQAVMWEAMRLHPAIGMNIGRRVPQGGVTIDGRYYPEGTTLSMNAWVINRDKKTFGEDSDAFRPERWMEDSERVGDMKRIFFSFGAGARFCLGRHIAWLEMSKLIPSLFHSFDIDLATPDLQVTEHTMSKPVEAQEKNHSSRRSPLLLNYQPDHRDTMSSVVEHSQAKSPTQDSAAHSQTSTINPGTELDEKRAEDSTEPVAADSQPSDEEAAPPPPTDTPEPPPNGGTQAWLTVLGAHFLFCNSWGIANAFGTFQTYYELELLQSSSPSDIAWIGSVQSWLLLFVGALSGPIYDAGYARALIIGGSFFSVFGQMMLSLCDNYWQIFLAQGICVGIGGGMLCMIGNLIASQYFTTKLSTATGIAAAGSSLGGVIYPIVFHRLQPTVGFGWATRVIGFITLALQLVAILVLKPRVKPQARRGLLDLAAFKEVPYTVFTFSVFVGFLGLYQPFFYVQSFAIKTGLTNSNLGFYLLSILNATSAFGRILPGMVSDKIGAMNAMIPCAFLSALLAFCILAVKDAAGIIVLMVLYGFFSGTFVSSPTATIIRLSAHNRAMTGTRLGQAFAIISFGYLIGTPVGGVVLDQHGFNALWIFTGAIIVGSSLILMLARYFYKGLSLTAIG</sequence>
<feature type="transmembrane region" description="Helical" evidence="9">
    <location>
        <begin position="1017"/>
        <end position="1042"/>
    </location>
</feature>
<dbReference type="InterPro" id="IPR005545">
    <property type="entry name" value="YCII"/>
</dbReference>
<keyword evidence="9" id="KW-0472">Membrane</keyword>
<comment type="similarity">
    <text evidence="3">Belongs to the cytochrome P450 family.</text>
</comment>
<dbReference type="Proteomes" id="UP000509510">
    <property type="component" value="Chromosome IV"/>
</dbReference>
<comment type="subcellular location">
    <subcellularLocation>
        <location evidence="2">Membrane</location>
        <topology evidence="2">Multi-pass membrane protein</topology>
    </subcellularLocation>
</comment>
<dbReference type="GO" id="GO:0004497">
    <property type="term" value="F:monooxygenase activity"/>
    <property type="evidence" value="ECO:0007669"/>
    <property type="project" value="InterPro"/>
</dbReference>
<keyword evidence="7" id="KW-0349">Heme</keyword>
<dbReference type="PROSITE" id="PS00086">
    <property type="entry name" value="CYTOCHROME_P450"/>
    <property type="match status" value="1"/>
</dbReference>
<feature type="compositionally biased region" description="Pro residues" evidence="8">
    <location>
        <begin position="707"/>
        <end position="720"/>
    </location>
</feature>
<dbReference type="GO" id="GO:0016020">
    <property type="term" value="C:membrane"/>
    <property type="evidence" value="ECO:0007669"/>
    <property type="project" value="UniProtKB-SubCell"/>
</dbReference>
<evidence type="ECO:0000256" key="7">
    <source>
        <dbReference type="PIRSR" id="PIRSR602401-1"/>
    </source>
</evidence>
<dbReference type="Pfam" id="PF03795">
    <property type="entry name" value="YCII"/>
    <property type="match status" value="1"/>
</dbReference>
<dbReference type="InterPro" id="IPR036259">
    <property type="entry name" value="MFS_trans_sf"/>
</dbReference>
<reference evidence="12" key="1">
    <citation type="submission" date="2020-06" db="EMBL/GenBank/DDBJ databases">
        <title>A chromosome-scale genome assembly of Talaromyces rugulosus W13939.</title>
        <authorList>
            <person name="Wang B."/>
            <person name="Guo L."/>
            <person name="Ye K."/>
            <person name="Wang L."/>
        </authorList>
    </citation>
    <scope>NUCLEOTIDE SEQUENCE [LARGE SCALE GENOMIC DNA]</scope>
    <source>
        <strain evidence="12">W13939</strain>
    </source>
</reference>
<dbReference type="RefSeq" id="XP_035345840.1">
    <property type="nucleotide sequence ID" value="XM_035489947.1"/>
</dbReference>
<keyword evidence="5" id="KW-0560">Oxidoreductase</keyword>
<evidence type="ECO:0000256" key="3">
    <source>
        <dbReference type="ARBA" id="ARBA00010617"/>
    </source>
</evidence>
<evidence type="ECO:0000256" key="9">
    <source>
        <dbReference type="SAM" id="Phobius"/>
    </source>
</evidence>
<protein>
    <recommendedName>
        <fullName evidence="10">Major facilitator superfamily (MFS) profile domain-containing protein</fullName>
    </recommendedName>
</protein>
<dbReference type="InterPro" id="IPR011701">
    <property type="entry name" value="MFS"/>
</dbReference>
<dbReference type="GO" id="GO:0016705">
    <property type="term" value="F:oxidoreductase activity, acting on paired donors, with incorporation or reduction of molecular oxygen"/>
    <property type="evidence" value="ECO:0007669"/>
    <property type="project" value="InterPro"/>
</dbReference>
<dbReference type="Gene3D" id="3.30.70.1060">
    <property type="entry name" value="Dimeric alpha+beta barrel"/>
    <property type="match status" value="1"/>
</dbReference>
<dbReference type="PANTHER" id="PTHR24305">
    <property type="entry name" value="CYTOCHROME P450"/>
    <property type="match status" value="1"/>
</dbReference>
<dbReference type="Gene3D" id="1.20.1250.20">
    <property type="entry name" value="MFS general substrate transporter like domains"/>
    <property type="match status" value="2"/>
</dbReference>
<dbReference type="CDD" id="cd17352">
    <property type="entry name" value="MFS_MCT_SLC16"/>
    <property type="match status" value="1"/>
</dbReference>
<gene>
    <name evidence="11" type="ORF">TRUGW13939_06803</name>
</gene>
<dbReference type="OrthoDB" id="6509908at2759"/>
<feature type="transmembrane region" description="Helical" evidence="9">
    <location>
        <begin position="817"/>
        <end position="842"/>
    </location>
</feature>
<dbReference type="InterPro" id="IPR001128">
    <property type="entry name" value="Cyt_P450"/>
</dbReference>
<accession>A0A7H8R446</accession>